<evidence type="ECO:0000259" key="4">
    <source>
        <dbReference type="Pfam" id="PF01370"/>
    </source>
</evidence>
<dbReference type="InterPro" id="IPR036291">
    <property type="entry name" value="NAD(P)-bd_dom_sf"/>
</dbReference>
<dbReference type="AlphaFoldDB" id="A0A4Q2KQL5"/>
<feature type="domain" description="NAD-dependent epimerase/dehydratase" evidence="4">
    <location>
        <begin position="3"/>
        <end position="181"/>
    </location>
</feature>
<reference evidence="5 6" key="1">
    <citation type="submission" date="2019-01" db="EMBL/GenBank/DDBJ databases">
        <title>Agromyces.</title>
        <authorList>
            <person name="Li J."/>
        </authorList>
    </citation>
    <scope>NUCLEOTIDE SEQUENCE [LARGE SCALE GENOMIC DNA]</scope>
    <source>
        <strain evidence="5 6">DSM 15934</strain>
    </source>
</reference>
<dbReference type="GO" id="GO:0016491">
    <property type="term" value="F:oxidoreductase activity"/>
    <property type="evidence" value="ECO:0007669"/>
    <property type="project" value="UniProtKB-KW"/>
</dbReference>
<keyword evidence="2" id="KW-0560">Oxidoreductase</keyword>
<dbReference type="Gene3D" id="3.40.50.720">
    <property type="entry name" value="NAD(P)-binding Rossmann-like Domain"/>
    <property type="match status" value="1"/>
</dbReference>
<dbReference type="EMBL" id="SDPN01000041">
    <property type="protein sequence ID" value="RXZ67704.1"/>
    <property type="molecule type" value="Genomic_DNA"/>
</dbReference>
<accession>A0A4Q2KQL5</accession>
<dbReference type="SUPFAM" id="SSF51735">
    <property type="entry name" value="NAD(P)-binding Rossmann-fold domains"/>
    <property type="match status" value="1"/>
</dbReference>
<comment type="caution">
    <text evidence="5">The sequence shown here is derived from an EMBL/GenBank/DDBJ whole genome shotgun (WGS) entry which is preliminary data.</text>
</comment>
<dbReference type="Pfam" id="PF01370">
    <property type="entry name" value="Epimerase"/>
    <property type="match status" value="1"/>
</dbReference>
<dbReference type="CDD" id="cd08946">
    <property type="entry name" value="SDR_e"/>
    <property type="match status" value="1"/>
</dbReference>
<evidence type="ECO:0000256" key="2">
    <source>
        <dbReference type="ARBA" id="ARBA00023002"/>
    </source>
</evidence>
<name>A0A4Q2KQL5_9MICO</name>
<sequence length="285" mass="30886">MRIAITGSNGKLGRAVVERLTRDGHEVVGFDRSGPAGSGFTLVDLLDYGQTLDAMLGVTARHDGVDALVHLAAIPVNGLVPDATTFHNNLTVSFNVMFAALRAGVRTIVAASSITAMGFPFDEPPPYLPVDEGFTAANNTYGLAKVLEEAMFAQLVRWQESTSITALRFTNVVGEDEYDSFALAGDPSYRRDLLGSYLDVRDGAELVALALTHARPGLETYVAAAPDSGLEIPSRELAATWCPGVELRRPLGEHESLVSSEKARRELGFEARHLWRHEYRGSRSE</sequence>
<protein>
    <submittedName>
        <fullName evidence="5">NAD(P)-dependent oxidoreductase</fullName>
    </submittedName>
</protein>
<evidence type="ECO:0000313" key="6">
    <source>
        <dbReference type="Proteomes" id="UP000293865"/>
    </source>
</evidence>
<dbReference type="InterPro" id="IPR001509">
    <property type="entry name" value="Epimerase_deHydtase"/>
</dbReference>
<organism evidence="5 6">
    <name type="scientific">Agromyces albus</name>
    <dbReference type="NCBI Taxonomy" id="205332"/>
    <lineage>
        <taxon>Bacteria</taxon>
        <taxon>Bacillati</taxon>
        <taxon>Actinomycetota</taxon>
        <taxon>Actinomycetes</taxon>
        <taxon>Micrococcales</taxon>
        <taxon>Microbacteriaceae</taxon>
        <taxon>Agromyces</taxon>
    </lineage>
</organism>
<dbReference type="RefSeq" id="WP_129522021.1">
    <property type="nucleotide sequence ID" value="NZ_SDPN01000041.1"/>
</dbReference>
<proteinExistence type="inferred from homology"/>
<comment type="similarity">
    <text evidence="1">Belongs to the NAD(P)-dependent epimerase/dehydratase family.</text>
</comment>
<evidence type="ECO:0000313" key="5">
    <source>
        <dbReference type="EMBL" id="RXZ67704.1"/>
    </source>
</evidence>
<dbReference type="OrthoDB" id="9795501at2"/>
<dbReference type="Proteomes" id="UP000293865">
    <property type="component" value="Unassembled WGS sequence"/>
</dbReference>
<dbReference type="PANTHER" id="PTHR43103">
    <property type="entry name" value="NUCLEOSIDE-DIPHOSPHATE-SUGAR EPIMERASE"/>
    <property type="match status" value="1"/>
</dbReference>
<dbReference type="PANTHER" id="PTHR43103:SF5">
    <property type="entry name" value="4-EPIMERASE, PUTATIVE (AFU_ORTHOLOGUE AFUA_7G00360)-RELATED"/>
    <property type="match status" value="1"/>
</dbReference>
<evidence type="ECO:0000256" key="1">
    <source>
        <dbReference type="ARBA" id="ARBA00007637"/>
    </source>
</evidence>
<keyword evidence="6" id="KW-1185">Reference proteome</keyword>
<gene>
    <name evidence="5" type="ORF">ESP51_16675</name>
</gene>
<evidence type="ECO:0000256" key="3">
    <source>
        <dbReference type="ARBA" id="ARBA00023027"/>
    </source>
</evidence>
<keyword evidence="3" id="KW-0520">NAD</keyword>